<evidence type="ECO:0000313" key="3">
    <source>
        <dbReference type="Proteomes" id="UP000221165"/>
    </source>
</evidence>
<sequence length="64" mass="7038">MTPPVSSFKKTPIASECAKESTIGEDELERQEAYLSQASILLPPTKDTMEVQLPDEKYAALPGR</sequence>
<dbReference type="EMBL" id="MIGC01002201">
    <property type="protein sequence ID" value="PHJ21509.1"/>
    <property type="molecule type" value="Genomic_DNA"/>
</dbReference>
<dbReference type="Proteomes" id="UP000221165">
    <property type="component" value="Unassembled WGS sequence"/>
</dbReference>
<keyword evidence="3" id="KW-1185">Reference proteome</keyword>
<organism evidence="2 3">
    <name type="scientific">Cystoisospora suis</name>
    <dbReference type="NCBI Taxonomy" id="483139"/>
    <lineage>
        <taxon>Eukaryota</taxon>
        <taxon>Sar</taxon>
        <taxon>Alveolata</taxon>
        <taxon>Apicomplexa</taxon>
        <taxon>Conoidasida</taxon>
        <taxon>Coccidia</taxon>
        <taxon>Eucoccidiorida</taxon>
        <taxon>Eimeriorina</taxon>
        <taxon>Sarcocystidae</taxon>
        <taxon>Cystoisospora</taxon>
    </lineage>
</organism>
<reference evidence="2 3" key="1">
    <citation type="journal article" date="2017" name="Int. J. Parasitol.">
        <title>The genome of the protozoan parasite Cystoisospora suis and a reverse vaccinology approach to identify vaccine candidates.</title>
        <authorList>
            <person name="Palmieri N."/>
            <person name="Shrestha A."/>
            <person name="Ruttkowski B."/>
            <person name="Beck T."/>
            <person name="Vogl C."/>
            <person name="Tomley F."/>
            <person name="Blake D.P."/>
            <person name="Joachim A."/>
        </authorList>
    </citation>
    <scope>NUCLEOTIDE SEQUENCE [LARGE SCALE GENOMIC DNA]</scope>
    <source>
        <strain evidence="2 3">Wien I</strain>
    </source>
</reference>
<evidence type="ECO:0000256" key="1">
    <source>
        <dbReference type="SAM" id="MobiDB-lite"/>
    </source>
</evidence>
<feature type="region of interest" description="Disordered" evidence="1">
    <location>
        <begin position="1"/>
        <end position="24"/>
    </location>
</feature>
<evidence type="ECO:0000313" key="2">
    <source>
        <dbReference type="EMBL" id="PHJ21509.1"/>
    </source>
</evidence>
<dbReference type="VEuPathDB" id="ToxoDB:CSUI_004651"/>
<dbReference type="GeneID" id="94428047"/>
<proteinExistence type="predicted"/>
<comment type="caution">
    <text evidence="2">The sequence shown here is derived from an EMBL/GenBank/DDBJ whole genome shotgun (WGS) entry which is preliminary data.</text>
</comment>
<dbReference type="AlphaFoldDB" id="A0A2C6KXZ7"/>
<accession>A0A2C6KXZ7</accession>
<protein>
    <submittedName>
        <fullName evidence="2">Uncharacterized protein</fullName>
    </submittedName>
</protein>
<gene>
    <name evidence="2" type="ORF">CSUI_004651</name>
</gene>
<dbReference type="RefSeq" id="XP_067923191.1">
    <property type="nucleotide sequence ID" value="XM_068064836.1"/>
</dbReference>
<name>A0A2C6KXZ7_9APIC</name>